<dbReference type="Proteomes" id="UP000077154">
    <property type="component" value="Unassembled WGS sequence"/>
</dbReference>
<gene>
    <name evidence="1" type="ORF">VC83_06295</name>
</gene>
<dbReference type="AlphaFoldDB" id="A0A177ACT8"/>
<name>A0A177ACT8_9PEZI</name>
<dbReference type="EMBL" id="KV441395">
    <property type="protein sequence ID" value="OAF58993.1"/>
    <property type="molecule type" value="Genomic_DNA"/>
</dbReference>
<dbReference type="VEuPathDB" id="FungiDB:GMDG_04972"/>
<dbReference type="RefSeq" id="XP_024324277.1">
    <property type="nucleotide sequence ID" value="XM_024469897.1"/>
</dbReference>
<proteinExistence type="predicted"/>
<organism evidence="1">
    <name type="scientific">Pseudogymnoascus destructans</name>
    <dbReference type="NCBI Taxonomy" id="655981"/>
    <lineage>
        <taxon>Eukaryota</taxon>
        <taxon>Fungi</taxon>
        <taxon>Dikarya</taxon>
        <taxon>Ascomycota</taxon>
        <taxon>Pezizomycotina</taxon>
        <taxon>Leotiomycetes</taxon>
        <taxon>Thelebolales</taxon>
        <taxon>Thelebolaceae</taxon>
        <taxon>Pseudogymnoascus</taxon>
    </lineage>
</organism>
<reference evidence="1" key="1">
    <citation type="submission" date="2016-03" db="EMBL/GenBank/DDBJ databases">
        <title>Updated assembly of Pseudogymnoascus destructans, the fungus causing white-nose syndrome of bats.</title>
        <authorList>
            <person name="Palmer J.M."/>
            <person name="Drees K.P."/>
            <person name="Foster J.T."/>
            <person name="Lindner D.L."/>
        </authorList>
    </citation>
    <scope>NUCLEOTIDE SEQUENCE [LARGE SCALE GENOMIC DNA]</scope>
    <source>
        <strain evidence="1">20631-21</strain>
    </source>
</reference>
<evidence type="ECO:0000313" key="1">
    <source>
        <dbReference type="EMBL" id="OAF58993.1"/>
    </source>
</evidence>
<dbReference type="eggNOG" id="ENOG502SXT7">
    <property type="taxonomic scope" value="Eukaryota"/>
</dbReference>
<dbReference type="OrthoDB" id="2687452at2759"/>
<sequence>MNMDSNVPDEFKSFWNIEVSDASNSVVYEGQQSNQLHFAPYMERDDSGSSLNSYSSNNTTDTFGSLDSNSSFSSYGSFTSQTPPHATSGGYTLHQGYSPVGSVTGSAQLYKYPLPSFEDQVMSKPLFDIERDGDPNISWWMYYDFHVDKVGAYHTLQPGYLESENFPARRFSDKVYDEKGQLVHKCYVPKCTSKPVKRPFDLERHFTTVHGKGNAERHFCDYSKCKHKEAFDRKDHCREHYREYHREDLVKKTHRDVALWLEDRNVVAGWWRCSKCLKRNQTESGWKCGGGCNKMCERSRITARNSKMQAVESREEQPAAAGASQPFVQGCGNCESGWFPDEANPHNWVACLVCKPEASEEMVTW</sequence>
<evidence type="ECO:0008006" key="2">
    <source>
        <dbReference type="Google" id="ProtNLM"/>
    </source>
</evidence>
<dbReference type="GeneID" id="36289356"/>
<accession>A0A177ACT8</accession>
<protein>
    <recommendedName>
        <fullName evidence="2">C2H2-type domain-containing protein</fullName>
    </recommendedName>
</protein>